<dbReference type="Pfam" id="PF01120">
    <property type="entry name" value="Alpha_L_fucos"/>
    <property type="match status" value="1"/>
</dbReference>
<dbReference type="SMART" id="SM00812">
    <property type="entry name" value="Alpha_L_fucos"/>
    <property type="match status" value="1"/>
</dbReference>
<evidence type="ECO:0000256" key="2">
    <source>
        <dbReference type="ARBA" id="ARBA00012662"/>
    </source>
</evidence>
<dbReference type="EC" id="3.2.1.51" evidence="2"/>
<dbReference type="EMBL" id="LWBP01000218">
    <property type="protein sequence ID" value="OQP51235.1"/>
    <property type="molecule type" value="Genomic_DNA"/>
</dbReference>
<dbReference type="RefSeq" id="WP_081169936.1">
    <property type="nucleotide sequence ID" value="NZ_LWBP01000218.1"/>
</dbReference>
<feature type="domain" description="Alpha-L-fucosidase C-terminal" evidence="8">
    <location>
        <begin position="507"/>
        <end position="579"/>
    </location>
</feature>
<sequence>MSEKFRSLCLFLFLFANSLHAQKSTGYQLPPMPVKEPEQVGFISDPSGFPEVKMDFPMAKGPFQPTWESIDKNYPGEPTWWRDAKFGIFIHWGPQAAGKSGDWYARRLYEPGQEAYKNHLKAFGHPGEFGYKDVLHQWNPSQWDPAKLVQAYYDAGFRYALVVGVHHDNYDLWNSKYQPWNSANIGPEIDFLSRWKTEFKKHNMRFGVAFHHEYSWWWYQTAFGSDSTAGPKPGVPYDGNLTLADGKGKWWQGLDPRRLYTIPLKYNTVDSNGKPFKIYHIAHGYKGIFGNHLNYAKWYATQWAMRIEDVIDNYDPDFIYTDGNSTQPFSGAKSGSGYKCDAGARVVAHFYNKALGRKNKPFDKVSIIKFLPTNRGAGRTFEGSYPKDIKTDQLWMADMAVGDWFYEPGFHYDAGAVVHALLEHVSRNGNLTLCVSLTPEGALDNGSAAMLKDIGDWMKINGEGIYGSHAWKKFGEGEVIDSGKAPKIRILPGGKIGKRHADFKFSTKDFRFTLGKNGAVYAYCLAVPKPGEEVTIQSLGSNTLNKKVRSVTLLGSDGKLRWEQLKDGLKIVYPANTQGKIAVGFKVVME</sequence>
<evidence type="ECO:0000256" key="5">
    <source>
        <dbReference type="ARBA" id="ARBA00023295"/>
    </source>
</evidence>
<dbReference type="AlphaFoldDB" id="A0A1V9EZ38"/>
<dbReference type="Gene3D" id="3.20.20.80">
    <property type="entry name" value="Glycosidases"/>
    <property type="match status" value="1"/>
</dbReference>
<keyword evidence="10" id="KW-1185">Reference proteome</keyword>
<feature type="domain" description="Glycoside hydrolase family 29 N-terminal" evidence="7">
    <location>
        <begin position="58"/>
        <end position="463"/>
    </location>
</feature>
<dbReference type="PANTHER" id="PTHR10030">
    <property type="entry name" value="ALPHA-L-FUCOSIDASE"/>
    <property type="match status" value="1"/>
</dbReference>
<dbReference type="GO" id="GO:0004560">
    <property type="term" value="F:alpha-L-fucosidase activity"/>
    <property type="evidence" value="ECO:0007669"/>
    <property type="project" value="InterPro"/>
</dbReference>
<gene>
    <name evidence="9" type="ORF">A4R26_29590</name>
</gene>
<accession>A0A1V9EZ38</accession>
<proteinExistence type="inferred from homology"/>
<feature type="chain" id="PRO_5010702291" description="alpha-L-fucosidase" evidence="6">
    <location>
        <begin position="22"/>
        <end position="590"/>
    </location>
</feature>
<comment type="caution">
    <text evidence="9">The sequence shown here is derived from an EMBL/GenBank/DDBJ whole genome shotgun (WGS) entry which is preliminary data.</text>
</comment>
<dbReference type="GO" id="GO:0016139">
    <property type="term" value="P:glycoside catabolic process"/>
    <property type="evidence" value="ECO:0007669"/>
    <property type="project" value="TreeGrafter"/>
</dbReference>
<keyword evidence="3 6" id="KW-0732">Signal</keyword>
<dbReference type="GO" id="GO:0006004">
    <property type="term" value="P:fucose metabolic process"/>
    <property type="evidence" value="ECO:0007669"/>
    <property type="project" value="TreeGrafter"/>
</dbReference>
<evidence type="ECO:0000313" key="9">
    <source>
        <dbReference type="EMBL" id="OQP51235.1"/>
    </source>
</evidence>
<dbReference type="GO" id="GO:0005764">
    <property type="term" value="C:lysosome"/>
    <property type="evidence" value="ECO:0007669"/>
    <property type="project" value="TreeGrafter"/>
</dbReference>
<dbReference type="InterPro" id="IPR031919">
    <property type="entry name" value="Fucosidase_C"/>
</dbReference>
<evidence type="ECO:0000256" key="1">
    <source>
        <dbReference type="ARBA" id="ARBA00007951"/>
    </source>
</evidence>
<dbReference type="InterPro" id="IPR013780">
    <property type="entry name" value="Glyco_hydro_b"/>
</dbReference>
<evidence type="ECO:0000256" key="6">
    <source>
        <dbReference type="SAM" id="SignalP"/>
    </source>
</evidence>
<keyword evidence="4" id="KW-0378">Hydrolase</keyword>
<dbReference type="OrthoDB" id="107551at2"/>
<evidence type="ECO:0000259" key="8">
    <source>
        <dbReference type="Pfam" id="PF16757"/>
    </source>
</evidence>
<evidence type="ECO:0000313" key="10">
    <source>
        <dbReference type="Proteomes" id="UP000192276"/>
    </source>
</evidence>
<keyword evidence="5" id="KW-0326">Glycosidase</keyword>
<comment type="similarity">
    <text evidence="1">Belongs to the glycosyl hydrolase 29 family.</text>
</comment>
<dbReference type="Gene3D" id="2.60.40.1180">
    <property type="entry name" value="Golgi alpha-mannosidase II"/>
    <property type="match status" value="1"/>
</dbReference>
<organism evidence="9 10">
    <name type="scientific">Niastella populi</name>
    <dbReference type="NCBI Taxonomy" id="550983"/>
    <lineage>
        <taxon>Bacteria</taxon>
        <taxon>Pseudomonadati</taxon>
        <taxon>Bacteroidota</taxon>
        <taxon>Chitinophagia</taxon>
        <taxon>Chitinophagales</taxon>
        <taxon>Chitinophagaceae</taxon>
        <taxon>Niastella</taxon>
    </lineage>
</organism>
<dbReference type="InterPro" id="IPR017853">
    <property type="entry name" value="GH"/>
</dbReference>
<protein>
    <recommendedName>
        <fullName evidence="2">alpha-L-fucosidase</fullName>
        <ecNumber evidence="2">3.2.1.51</ecNumber>
    </recommendedName>
</protein>
<evidence type="ECO:0000256" key="3">
    <source>
        <dbReference type="ARBA" id="ARBA00022729"/>
    </source>
</evidence>
<dbReference type="PANTHER" id="PTHR10030:SF37">
    <property type="entry name" value="ALPHA-L-FUCOSIDASE-RELATED"/>
    <property type="match status" value="1"/>
</dbReference>
<feature type="signal peptide" evidence="6">
    <location>
        <begin position="1"/>
        <end position="21"/>
    </location>
</feature>
<evidence type="ECO:0000256" key="4">
    <source>
        <dbReference type="ARBA" id="ARBA00022801"/>
    </source>
</evidence>
<dbReference type="Pfam" id="PF16757">
    <property type="entry name" value="Fucosidase_C"/>
    <property type="match status" value="1"/>
</dbReference>
<evidence type="ECO:0000259" key="7">
    <source>
        <dbReference type="Pfam" id="PF01120"/>
    </source>
</evidence>
<name>A0A1V9EZ38_9BACT</name>
<dbReference type="Proteomes" id="UP000192276">
    <property type="component" value="Unassembled WGS sequence"/>
</dbReference>
<dbReference type="InterPro" id="IPR057739">
    <property type="entry name" value="Glyco_hydro_29_N"/>
</dbReference>
<reference evidence="10" key="1">
    <citation type="submission" date="2016-04" db="EMBL/GenBank/DDBJ databases">
        <authorList>
            <person name="Chen L."/>
            <person name="Zhuang W."/>
            <person name="Wang G."/>
        </authorList>
    </citation>
    <scope>NUCLEOTIDE SEQUENCE [LARGE SCALE GENOMIC DNA]</scope>
    <source>
        <strain evidence="10">208</strain>
    </source>
</reference>
<dbReference type="InterPro" id="IPR000933">
    <property type="entry name" value="Glyco_hydro_29"/>
</dbReference>
<dbReference type="STRING" id="550983.A4R26_29590"/>
<dbReference type="SUPFAM" id="SSF51445">
    <property type="entry name" value="(Trans)glycosidases"/>
    <property type="match status" value="1"/>
</dbReference>